<evidence type="ECO:0000313" key="7">
    <source>
        <dbReference type="Proteomes" id="UP000036277"/>
    </source>
</evidence>
<keyword evidence="4 5" id="KW-0472">Membrane</keyword>
<dbReference type="InterPro" id="IPR036640">
    <property type="entry name" value="ABC1_TM_sf"/>
</dbReference>
<evidence type="ECO:0000256" key="3">
    <source>
        <dbReference type="ARBA" id="ARBA00022989"/>
    </source>
</evidence>
<comment type="subcellular location">
    <subcellularLocation>
        <location evidence="1">Cell membrane</location>
        <topology evidence="1">Multi-pass membrane protein</topology>
    </subcellularLocation>
</comment>
<gene>
    <name evidence="6" type="ORF">AB204_12910</name>
</gene>
<accession>A0A0J5FRI3</accession>
<keyword evidence="3 5" id="KW-1133">Transmembrane helix</keyword>
<dbReference type="GO" id="GO:0005524">
    <property type="term" value="F:ATP binding"/>
    <property type="evidence" value="ECO:0007669"/>
    <property type="project" value="InterPro"/>
</dbReference>
<dbReference type="PATRIC" id="fig|880157.4.peg.2749"/>
<protein>
    <submittedName>
        <fullName evidence="6">Uncharacterized protein</fullName>
    </submittedName>
</protein>
<name>A0A0J5FRI3_9GAMM</name>
<sequence length="360" mass="40885">MTEISKNHALSSDKNKRKTNLWISGESLSTLNEAGFAFVDIIAIYFNVFFTIIAMFFVIGYVLSLMIMLCMLLSVTLLCIYRNKINVLAGEIQNNKITALSSIEKIWDNIFYGNSFFSCLAYQDASEKTKKFFNMNEKYKIIEQVISCLPILFSIPVIVIISYYQVSNNYVSIGALVAVLPRSIQLFQNIHAASMSSSQLILLKNKLSNLDFFVSQLDLYDYNEKIDNEKIEIYNLFDGNRYNVNSFMDFLISNECSFGRFLIKGNNGVGKSTLLKSIKSKHPESLFLGPGIEIGNLTNIGSTGQRQLSQLNILINKNGLMILLDEWDSNLDQVNTKKMDEILNTLSHSNVIIEVRHKKQ</sequence>
<dbReference type="Proteomes" id="UP000036277">
    <property type="component" value="Unassembled WGS sequence"/>
</dbReference>
<dbReference type="EMBL" id="LFCV01000085">
    <property type="protein sequence ID" value="KMJ44714.1"/>
    <property type="molecule type" value="Genomic_DNA"/>
</dbReference>
<reference evidence="6 7" key="1">
    <citation type="submission" date="2015-06" db="EMBL/GenBank/DDBJ databases">
        <title>Draft Whole-Genome Sequence of the Entomopathogenic Bacterium Xenorhabdus khoisanae.</title>
        <authorList>
            <person name="Naidoo S."/>
            <person name="Featherston J."/>
            <person name="Gray V.M."/>
        </authorList>
    </citation>
    <scope>NUCLEOTIDE SEQUENCE [LARGE SCALE GENOMIC DNA]</scope>
    <source>
        <strain evidence="6 7">MCB</strain>
    </source>
</reference>
<dbReference type="SUPFAM" id="SSF90123">
    <property type="entry name" value="ABC transporter transmembrane region"/>
    <property type="match status" value="1"/>
</dbReference>
<dbReference type="AlphaFoldDB" id="A0A0J5FRI3"/>
<evidence type="ECO:0000256" key="2">
    <source>
        <dbReference type="ARBA" id="ARBA00022692"/>
    </source>
</evidence>
<dbReference type="CDD" id="cd00267">
    <property type="entry name" value="ABC_ATPase"/>
    <property type="match status" value="1"/>
</dbReference>
<proteinExistence type="predicted"/>
<evidence type="ECO:0000256" key="5">
    <source>
        <dbReference type="SAM" id="Phobius"/>
    </source>
</evidence>
<dbReference type="GO" id="GO:0005886">
    <property type="term" value="C:plasma membrane"/>
    <property type="evidence" value="ECO:0007669"/>
    <property type="project" value="UniProtKB-SubCell"/>
</dbReference>
<dbReference type="InterPro" id="IPR027417">
    <property type="entry name" value="P-loop_NTPase"/>
</dbReference>
<evidence type="ECO:0000256" key="4">
    <source>
        <dbReference type="ARBA" id="ARBA00023136"/>
    </source>
</evidence>
<feature type="transmembrane region" description="Helical" evidence="5">
    <location>
        <begin position="52"/>
        <end position="81"/>
    </location>
</feature>
<evidence type="ECO:0000313" key="6">
    <source>
        <dbReference type="EMBL" id="KMJ44714.1"/>
    </source>
</evidence>
<keyword evidence="2 5" id="KW-0812">Transmembrane</keyword>
<evidence type="ECO:0000256" key="1">
    <source>
        <dbReference type="ARBA" id="ARBA00004651"/>
    </source>
</evidence>
<organism evidence="6 7">
    <name type="scientific">Xenorhabdus khoisanae</name>
    <dbReference type="NCBI Taxonomy" id="880157"/>
    <lineage>
        <taxon>Bacteria</taxon>
        <taxon>Pseudomonadati</taxon>
        <taxon>Pseudomonadota</taxon>
        <taxon>Gammaproteobacteria</taxon>
        <taxon>Enterobacterales</taxon>
        <taxon>Morganellaceae</taxon>
        <taxon>Xenorhabdus</taxon>
    </lineage>
</organism>
<dbReference type="Gene3D" id="3.40.50.300">
    <property type="entry name" value="P-loop containing nucleotide triphosphate hydrolases"/>
    <property type="match status" value="1"/>
</dbReference>
<feature type="transmembrane region" description="Helical" evidence="5">
    <location>
        <begin position="141"/>
        <end position="164"/>
    </location>
</feature>
<keyword evidence="7" id="KW-1185">Reference proteome</keyword>
<dbReference type="SUPFAM" id="SSF52540">
    <property type="entry name" value="P-loop containing nucleoside triphosphate hydrolases"/>
    <property type="match status" value="1"/>
</dbReference>
<feature type="transmembrane region" description="Helical" evidence="5">
    <location>
        <begin position="21"/>
        <end position="46"/>
    </location>
</feature>
<dbReference type="STRING" id="880157.AB204_12910"/>
<comment type="caution">
    <text evidence="6">The sequence shown here is derived from an EMBL/GenBank/DDBJ whole genome shotgun (WGS) entry which is preliminary data.</text>
</comment>